<comment type="caution">
    <text evidence="2">The sequence shown here is derived from an EMBL/GenBank/DDBJ whole genome shotgun (WGS) entry which is preliminary data.</text>
</comment>
<feature type="region of interest" description="Disordered" evidence="1">
    <location>
        <begin position="35"/>
        <end position="75"/>
    </location>
</feature>
<proteinExistence type="predicted"/>
<dbReference type="InterPro" id="IPR039145">
    <property type="entry name" value="Ribosomal_mL40_metazoa/plant"/>
</dbReference>
<accession>A0AAP0LCP6</accession>
<dbReference type="AlphaFoldDB" id="A0AAP0LCP6"/>
<dbReference type="EMBL" id="JBBNAF010000001">
    <property type="protein sequence ID" value="KAK9168033.1"/>
    <property type="molecule type" value="Genomic_DNA"/>
</dbReference>
<feature type="compositionally biased region" description="Low complexity" evidence="1">
    <location>
        <begin position="35"/>
        <end position="49"/>
    </location>
</feature>
<evidence type="ECO:0008006" key="4">
    <source>
        <dbReference type="Google" id="ProtNLM"/>
    </source>
</evidence>
<feature type="compositionally biased region" description="Gly residues" evidence="1">
    <location>
        <begin position="63"/>
        <end position="74"/>
    </location>
</feature>
<dbReference type="Proteomes" id="UP001420932">
    <property type="component" value="Unassembled WGS sequence"/>
</dbReference>
<evidence type="ECO:0000256" key="1">
    <source>
        <dbReference type="SAM" id="MobiDB-lite"/>
    </source>
</evidence>
<dbReference type="PANTHER" id="PTHR13359">
    <property type="entry name" value="39S RIBOSOMAL PROTEIN L40, MITOCHONDRIAL"/>
    <property type="match status" value="1"/>
</dbReference>
<keyword evidence="3" id="KW-1185">Reference proteome</keyword>
<dbReference type="PANTHER" id="PTHR13359:SF2">
    <property type="entry name" value="LARGE RIBOSOMAL SUBUNIT PROTEIN ML40"/>
    <property type="match status" value="1"/>
</dbReference>
<reference evidence="2 3" key="1">
    <citation type="submission" date="2024-01" db="EMBL/GenBank/DDBJ databases">
        <title>Genome assemblies of Stephania.</title>
        <authorList>
            <person name="Yang L."/>
        </authorList>
    </citation>
    <scope>NUCLEOTIDE SEQUENCE [LARGE SCALE GENOMIC DNA]</scope>
    <source>
        <strain evidence="2">YNDBR</strain>
        <tissue evidence="2">Leaf</tissue>
    </source>
</reference>
<evidence type="ECO:0000313" key="2">
    <source>
        <dbReference type="EMBL" id="KAK9168033.1"/>
    </source>
</evidence>
<gene>
    <name evidence="2" type="ORF">Syun_000173</name>
</gene>
<organism evidence="2 3">
    <name type="scientific">Stephania yunnanensis</name>
    <dbReference type="NCBI Taxonomy" id="152371"/>
    <lineage>
        <taxon>Eukaryota</taxon>
        <taxon>Viridiplantae</taxon>
        <taxon>Streptophyta</taxon>
        <taxon>Embryophyta</taxon>
        <taxon>Tracheophyta</taxon>
        <taxon>Spermatophyta</taxon>
        <taxon>Magnoliopsida</taxon>
        <taxon>Ranunculales</taxon>
        <taxon>Menispermaceae</taxon>
        <taxon>Menispermoideae</taxon>
        <taxon>Cissampelideae</taxon>
        <taxon>Stephania</taxon>
    </lineage>
</organism>
<protein>
    <recommendedName>
        <fullName evidence="4">Copper ion binding protein</fullName>
    </recommendedName>
</protein>
<sequence>MMRNLNNLLKLTTPLNSSSLQSPNHQFLQRCSVSGTAKGKAKVKAGQVLKRSKITRNKDAKPSGGGGGGGGGGAMAERVNKMVDSCLNAPTPIRFLTPKQRSREAEREKLGLISKDRQRELDDLKAAAKKKQKDVKESPVIMGTPGLDWISLGLVDAEKIPKYELTVEDGRRLAKEYSRVLMRQHRARRAAESTLLRLKKEAIEALPENLKVAALVPDLTPFPANRFMATLTPPIEGYSEKLKEAARRSAGKAKLR</sequence>
<evidence type="ECO:0000313" key="3">
    <source>
        <dbReference type="Proteomes" id="UP001420932"/>
    </source>
</evidence>
<name>A0AAP0LCP6_9MAGN</name>
<dbReference type="GO" id="GO:0005762">
    <property type="term" value="C:mitochondrial large ribosomal subunit"/>
    <property type="evidence" value="ECO:0007669"/>
    <property type="project" value="InterPro"/>
</dbReference>